<comment type="similarity">
    <text evidence="10">Belongs to the RNase Z family.</text>
</comment>
<evidence type="ECO:0000256" key="6">
    <source>
        <dbReference type="ARBA" id="ARBA00022759"/>
    </source>
</evidence>
<evidence type="ECO:0000256" key="1">
    <source>
        <dbReference type="ARBA" id="ARBA00011738"/>
    </source>
</evidence>
<feature type="binding site" evidence="10">
    <location>
        <position position="147"/>
    </location>
    <ligand>
        <name>Zn(2+)</name>
        <dbReference type="ChEBI" id="CHEBI:29105"/>
        <label>1</label>
        <note>catalytic</note>
    </ligand>
</feature>
<dbReference type="InterPro" id="IPR013471">
    <property type="entry name" value="RNase_Z/BN"/>
</dbReference>
<dbReference type="InterPro" id="IPR036866">
    <property type="entry name" value="RibonucZ/Hydroxyglut_hydro"/>
</dbReference>
<dbReference type="GO" id="GO:0008270">
    <property type="term" value="F:zinc ion binding"/>
    <property type="evidence" value="ECO:0007669"/>
    <property type="project" value="UniProtKB-UniRule"/>
</dbReference>
<evidence type="ECO:0000256" key="8">
    <source>
        <dbReference type="ARBA" id="ARBA00022833"/>
    </source>
</evidence>
<dbReference type="GO" id="GO:0042802">
    <property type="term" value="F:identical protein binding"/>
    <property type="evidence" value="ECO:0007669"/>
    <property type="project" value="UniProtKB-ARBA"/>
</dbReference>
<accession>A0A840QRA8</accession>
<evidence type="ECO:0000256" key="2">
    <source>
        <dbReference type="ARBA" id="ARBA00012477"/>
    </source>
</evidence>
<dbReference type="RefSeq" id="WP_184664265.1">
    <property type="nucleotide sequence ID" value="NZ_JACHHB010000008.1"/>
</dbReference>
<reference evidence="12 13" key="1">
    <citation type="submission" date="2020-08" db="EMBL/GenBank/DDBJ databases">
        <title>Genomic Encyclopedia of Type Strains, Phase IV (KMG-IV): sequencing the most valuable type-strain genomes for metagenomic binning, comparative biology and taxonomic classification.</title>
        <authorList>
            <person name="Goeker M."/>
        </authorList>
    </citation>
    <scope>NUCLEOTIDE SEQUENCE [LARGE SCALE GENOMIC DNA]</scope>
    <source>
        <strain evidence="12 13">DSM 24696</strain>
    </source>
</reference>
<comment type="catalytic activity">
    <reaction evidence="10">
        <text>Endonucleolytic cleavage of RNA, removing extra 3' nucleotides from tRNA precursor, generating 3' termini of tRNAs. A 3'-hydroxy group is left at the tRNA terminus and a 5'-phosphoryl group is left at the trailer molecule.</text>
        <dbReference type="EC" id="3.1.26.11"/>
    </reaction>
</comment>
<feature type="domain" description="Metallo-beta-lactamase" evidence="11">
    <location>
        <begin position="208"/>
        <end position="277"/>
    </location>
</feature>
<dbReference type="CDD" id="cd07717">
    <property type="entry name" value="RNaseZ_ZiPD-like_MBL-fold"/>
    <property type="match status" value="1"/>
</dbReference>
<dbReference type="Pfam" id="PF23023">
    <property type="entry name" value="Anti-Pycsar_Apyc1"/>
    <property type="match status" value="1"/>
</dbReference>
<gene>
    <name evidence="10" type="primary">rnz</name>
    <name evidence="12" type="ORF">HNQ41_002017</name>
</gene>
<dbReference type="AlphaFoldDB" id="A0A840QRA8"/>
<evidence type="ECO:0000256" key="4">
    <source>
        <dbReference type="ARBA" id="ARBA00022722"/>
    </source>
</evidence>
<evidence type="ECO:0000313" key="13">
    <source>
        <dbReference type="Proteomes" id="UP000551878"/>
    </source>
</evidence>
<dbReference type="SUPFAM" id="SSF56281">
    <property type="entry name" value="Metallo-hydrolase/oxidoreductase"/>
    <property type="match status" value="1"/>
</dbReference>
<dbReference type="NCBIfam" id="TIGR02651">
    <property type="entry name" value="RNase_Z"/>
    <property type="match status" value="1"/>
</dbReference>
<evidence type="ECO:0000313" key="12">
    <source>
        <dbReference type="EMBL" id="MBB5173827.1"/>
    </source>
</evidence>
<evidence type="ECO:0000256" key="9">
    <source>
        <dbReference type="ARBA" id="ARBA00057812"/>
    </source>
</evidence>
<feature type="binding site" evidence="10">
    <location>
        <position position="276"/>
    </location>
    <ligand>
        <name>Zn(2+)</name>
        <dbReference type="ChEBI" id="CHEBI:29105"/>
        <label>2</label>
        <note>catalytic</note>
    </ligand>
</feature>
<feature type="binding site" evidence="10">
    <location>
        <position position="218"/>
    </location>
    <ligand>
        <name>Zn(2+)</name>
        <dbReference type="ChEBI" id="CHEBI:29105"/>
        <label>2</label>
        <note>catalytic</note>
    </ligand>
</feature>
<protein>
    <recommendedName>
        <fullName evidence="2 10">Ribonuclease Z</fullName>
        <shortName evidence="10">RNase Z</shortName>
        <ecNumber evidence="2 10">3.1.26.11</ecNumber>
    </recommendedName>
    <alternativeName>
        <fullName evidence="10">tRNA 3 endonuclease</fullName>
    </alternativeName>
    <alternativeName>
        <fullName evidence="10">tRNase Z</fullName>
    </alternativeName>
</protein>
<feature type="active site" description="Proton acceptor" evidence="10">
    <location>
        <position position="68"/>
    </location>
</feature>
<comment type="function">
    <text evidence="9 10">Zinc phosphodiesterase, which displays some tRNA 3'-processing endonuclease activity. Probably involved in tRNA maturation, by removing a 3'-trailer from precursor tRNA.</text>
</comment>
<dbReference type="PANTHER" id="PTHR46018:SF2">
    <property type="entry name" value="ZINC PHOSPHODIESTERASE ELAC PROTEIN 1"/>
    <property type="match status" value="1"/>
</dbReference>
<dbReference type="Gene3D" id="3.60.15.10">
    <property type="entry name" value="Ribonuclease Z/Hydroxyacylglutathione hydrolase-like"/>
    <property type="match status" value="1"/>
</dbReference>
<organism evidence="12 13">
    <name type="scientific">Texcoconibacillus texcoconensis</name>
    <dbReference type="NCBI Taxonomy" id="1095777"/>
    <lineage>
        <taxon>Bacteria</taxon>
        <taxon>Bacillati</taxon>
        <taxon>Bacillota</taxon>
        <taxon>Bacilli</taxon>
        <taxon>Bacillales</taxon>
        <taxon>Bacillaceae</taxon>
        <taxon>Texcoconibacillus</taxon>
    </lineage>
</organism>
<keyword evidence="4 10" id="KW-0540">Nuclease</keyword>
<dbReference type="FunFam" id="3.60.15.10:FF:000002">
    <property type="entry name" value="Ribonuclease Z"/>
    <property type="match status" value="1"/>
</dbReference>
<feature type="binding site" evidence="10">
    <location>
        <position position="66"/>
    </location>
    <ligand>
        <name>Zn(2+)</name>
        <dbReference type="ChEBI" id="CHEBI:29105"/>
        <label>1</label>
        <note>catalytic</note>
    </ligand>
</feature>
<keyword evidence="8 10" id="KW-0862">Zinc</keyword>
<dbReference type="NCBIfam" id="NF000801">
    <property type="entry name" value="PRK00055.1-3"/>
    <property type="match status" value="1"/>
</dbReference>
<keyword evidence="6 10" id="KW-0255">Endonuclease</keyword>
<evidence type="ECO:0000256" key="7">
    <source>
        <dbReference type="ARBA" id="ARBA00022801"/>
    </source>
</evidence>
<evidence type="ECO:0000259" key="11">
    <source>
        <dbReference type="Pfam" id="PF12706"/>
    </source>
</evidence>
<dbReference type="Proteomes" id="UP000551878">
    <property type="component" value="Unassembled WGS sequence"/>
</dbReference>
<proteinExistence type="inferred from homology"/>
<keyword evidence="5 10" id="KW-0479">Metal-binding</keyword>
<feature type="binding site" evidence="10">
    <location>
        <position position="218"/>
    </location>
    <ligand>
        <name>Zn(2+)</name>
        <dbReference type="ChEBI" id="CHEBI:29105"/>
        <label>1</label>
        <note>catalytic</note>
    </ligand>
</feature>
<name>A0A840QRA8_9BACI</name>
<feature type="binding site" evidence="10">
    <location>
        <position position="68"/>
    </location>
    <ligand>
        <name>Zn(2+)</name>
        <dbReference type="ChEBI" id="CHEBI:29105"/>
        <label>2</label>
        <note>catalytic</note>
    </ligand>
</feature>
<dbReference type="EC" id="3.1.26.11" evidence="2 10"/>
<evidence type="ECO:0000256" key="5">
    <source>
        <dbReference type="ARBA" id="ARBA00022723"/>
    </source>
</evidence>
<dbReference type="InterPro" id="IPR001279">
    <property type="entry name" value="Metallo-B-lactamas"/>
</dbReference>
<keyword evidence="7 10" id="KW-0378">Hydrolase</keyword>
<comment type="cofactor">
    <cofactor evidence="10">
        <name>Zn(2+)</name>
        <dbReference type="ChEBI" id="CHEBI:29105"/>
    </cofactor>
    <text evidence="10">Binds 2 Zn(2+) ions.</text>
</comment>
<comment type="subunit">
    <text evidence="1 10">Homodimer.</text>
</comment>
<dbReference type="EMBL" id="JACHHB010000008">
    <property type="protein sequence ID" value="MBB5173827.1"/>
    <property type="molecule type" value="Genomic_DNA"/>
</dbReference>
<dbReference type="HAMAP" id="MF_01818">
    <property type="entry name" value="RNase_Z_BN"/>
    <property type="match status" value="1"/>
</dbReference>
<comment type="caution">
    <text evidence="12">The sequence shown here is derived from an EMBL/GenBank/DDBJ whole genome shotgun (WGS) entry which is preliminary data.</text>
</comment>
<keyword evidence="3 10" id="KW-0819">tRNA processing</keyword>
<dbReference type="PANTHER" id="PTHR46018">
    <property type="entry name" value="ZINC PHOSPHODIESTERASE ELAC PROTEIN 1"/>
    <property type="match status" value="1"/>
</dbReference>
<keyword evidence="13" id="KW-1185">Reference proteome</keyword>
<feature type="binding site" evidence="10">
    <location>
        <position position="69"/>
    </location>
    <ligand>
        <name>Zn(2+)</name>
        <dbReference type="ChEBI" id="CHEBI:29105"/>
        <label>2</label>
        <note>catalytic</note>
    </ligand>
</feature>
<dbReference type="GO" id="GO:0042781">
    <property type="term" value="F:3'-tRNA processing endoribonuclease activity"/>
    <property type="evidence" value="ECO:0007669"/>
    <property type="project" value="UniProtKB-UniRule"/>
</dbReference>
<sequence length="309" mass="34227">MKITFLGTGAGVPAKHRNVSSLVLHLMDQSGAQWMFDCGEATQQQILQTKAVKLSKIDKLFITHTHGDHIFGLPGFLGSRSFQGAESPLTIYGPKGIKSFIDTSLAISGTYLRYPLNIQELGDEIQGIRDLSIDHEEWSVQTAKLDHGVPCFGYRIQQKDKPGRLLMEKIREAGIPEGPVLKQLKHGETVTLKDGRTVNGKDFLGAPKKRKSIAILGDTRATEAAVRLAEGCDTLIHEATFSETEEKLAHEFYHSTTKQAADIAARAGVKNLILNHISTRYQDEDILYLQEEAQNIFANTTIAHDLFTF</sequence>
<dbReference type="Pfam" id="PF12706">
    <property type="entry name" value="Lactamase_B_2"/>
    <property type="match status" value="1"/>
</dbReference>
<evidence type="ECO:0000256" key="3">
    <source>
        <dbReference type="ARBA" id="ARBA00022694"/>
    </source>
</evidence>
<feature type="binding site" evidence="10">
    <location>
        <position position="64"/>
    </location>
    <ligand>
        <name>Zn(2+)</name>
        <dbReference type="ChEBI" id="CHEBI:29105"/>
        <label>1</label>
        <note>catalytic</note>
    </ligand>
</feature>
<evidence type="ECO:0000256" key="10">
    <source>
        <dbReference type="HAMAP-Rule" id="MF_01818"/>
    </source>
</evidence>